<dbReference type="PANTHER" id="PTHR32114:SF2">
    <property type="entry name" value="ABC TRANSPORTER ABCH.3"/>
    <property type="match status" value="1"/>
</dbReference>
<feature type="coiled-coil region" evidence="4">
    <location>
        <begin position="604"/>
        <end position="696"/>
    </location>
</feature>
<dbReference type="PANTHER" id="PTHR32114">
    <property type="entry name" value="ABC TRANSPORTER ABCH.3"/>
    <property type="match status" value="1"/>
</dbReference>
<feature type="coiled-coil region" evidence="4">
    <location>
        <begin position="326"/>
        <end position="476"/>
    </location>
</feature>
<protein>
    <recommendedName>
        <fullName evidence="3">Nuclease SbcCD subunit C</fullName>
    </recommendedName>
</protein>
<dbReference type="Proteomes" id="UP000757435">
    <property type="component" value="Unassembled WGS sequence"/>
</dbReference>
<dbReference type="AlphaFoldDB" id="A0A951Q8M9"/>
<dbReference type="Gene3D" id="3.40.50.300">
    <property type="entry name" value="P-loop containing nucleotide triphosphate hydrolases"/>
    <property type="match status" value="2"/>
</dbReference>
<organism evidence="7 8">
    <name type="scientific">Drouetiella hepatica Uher 2000/2452</name>
    <dbReference type="NCBI Taxonomy" id="904376"/>
    <lineage>
        <taxon>Bacteria</taxon>
        <taxon>Bacillati</taxon>
        <taxon>Cyanobacteriota</taxon>
        <taxon>Cyanophyceae</taxon>
        <taxon>Oculatellales</taxon>
        <taxon>Oculatellaceae</taxon>
        <taxon>Drouetiella</taxon>
    </lineage>
</organism>
<evidence type="ECO:0000256" key="4">
    <source>
        <dbReference type="SAM" id="Coils"/>
    </source>
</evidence>
<dbReference type="InterPro" id="IPR038729">
    <property type="entry name" value="Rad50/SbcC_AAA"/>
</dbReference>
<evidence type="ECO:0000259" key="6">
    <source>
        <dbReference type="Pfam" id="PF13476"/>
    </source>
</evidence>
<name>A0A951Q8M9_9CYAN</name>
<gene>
    <name evidence="7" type="ORF">KME15_04495</name>
</gene>
<dbReference type="GO" id="GO:0006302">
    <property type="term" value="P:double-strand break repair"/>
    <property type="evidence" value="ECO:0007669"/>
    <property type="project" value="InterPro"/>
</dbReference>
<evidence type="ECO:0000256" key="2">
    <source>
        <dbReference type="ARBA" id="ARBA00011322"/>
    </source>
</evidence>
<comment type="caution">
    <text evidence="7">The sequence shown here is derived from an EMBL/GenBank/DDBJ whole genome shotgun (WGS) entry which is preliminary data.</text>
</comment>
<dbReference type="Pfam" id="PF02463">
    <property type="entry name" value="SMC_N"/>
    <property type="match status" value="1"/>
</dbReference>
<feature type="domain" description="RecF/RecN/SMC N-terminal" evidence="5">
    <location>
        <begin position="275"/>
        <end position="914"/>
    </location>
</feature>
<keyword evidence="4" id="KW-0175">Coiled coil</keyword>
<reference evidence="7" key="1">
    <citation type="submission" date="2021-05" db="EMBL/GenBank/DDBJ databases">
        <authorList>
            <person name="Pietrasiak N."/>
            <person name="Ward R."/>
            <person name="Stajich J.E."/>
            <person name="Kurbessoian T."/>
        </authorList>
    </citation>
    <scope>NUCLEOTIDE SEQUENCE</scope>
    <source>
        <strain evidence="7">UHER 2000/2452</strain>
    </source>
</reference>
<feature type="domain" description="Rad50/SbcC-type AAA" evidence="6">
    <location>
        <begin position="5"/>
        <end position="263"/>
    </location>
</feature>
<dbReference type="InterPro" id="IPR003395">
    <property type="entry name" value="RecF/RecN/SMC_N"/>
</dbReference>
<dbReference type="InterPro" id="IPR027417">
    <property type="entry name" value="P-loop_NTPase"/>
</dbReference>
<proteinExistence type="inferred from homology"/>
<reference evidence="7" key="2">
    <citation type="journal article" date="2022" name="Microbiol. Resour. Announc.">
        <title>Metagenome Sequencing to Explore Phylogenomics of Terrestrial Cyanobacteria.</title>
        <authorList>
            <person name="Ward R.D."/>
            <person name="Stajich J.E."/>
            <person name="Johansen J.R."/>
            <person name="Huntemann M."/>
            <person name="Clum A."/>
            <person name="Foster B."/>
            <person name="Foster B."/>
            <person name="Roux S."/>
            <person name="Palaniappan K."/>
            <person name="Varghese N."/>
            <person name="Mukherjee S."/>
            <person name="Reddy T.B.K."/>
            <person name="Daum C."/>
            <person name="Copeland A."/>
            <person name="Chen I.A."/>
            <person name="Ivanova N.N."/>
            <person name="Kyrpides N.C."/>
            <person name="Shapiro N."/>
            <person name="Eloe-Fadrosh E.A."/>
            <person name="Pietrasiak N."/>
        </authorList>
    </citation>
    <scope>NUCLEOTIDE SEQUENCE</scope>
    <source>
        <strain evidence="7">UHER 2000/2452</strain>
    </source>
</reference>
<evidence type="ECO:0000256" key="3">
    <source>
        <dbReference type="ARBA" id="ARBA00013368"/>
    </source>
</evidence>
<dbReference type="EMBL" id="JAHHHD010000003">
    <property type="protein sequence ID" value="MBW4657910.1"/>
    <property type="molecule type" value="Genomic_DNA"/>
</dbReference>
<evidence type="ECO:0000313" key="7">
    <source>
        <dbReference type="EMBL" id="MBW4657910.1"/>
    </source>
</evidence>
<dbReference type="SUPFAM" id="SSF52540">
    <property type="entry name" value="P-loop containing nucleoside triphosphate hydrolases"/>
    <property type="match status" value="1"/>
</dbReference>
<sequence length="922" mass="105252">MEILSVTLKNFKSHSDRHFAFQPGTNAICGENGAGKTSILEAIAWAMFNYRGGYNKEDLIRNGSNSAQVTIAFVSSRDGRTYEVQRCTTKGYTLYDPQLDTKLDYKHIEDEVLPWLRQQFGVAPGTDLARLFANTIGVPQGMFTADFLLSSEKRKPIFDAILKVEEYRMANQQMLSLEKYGKAESEGLERSIAQYNESLQEWESLRDRHLFVSREIAASETALAGLQTELATLQVEKDRLTAQAQQVQQTSAKLQNLTVQIEGKQPAITLLNQSVQRAQAAVQVCQENRENYQTYVQAEVTLKELDQQAKQRQSILRQREAQQKGLTDLQTQLTKLDIKREALDQASADLEQLQPFIAQQTELEQQQLSLIEQLNQLQALKPEQQNLSRQMAKIRAEQTKLSAEIERIRSLESLISQIPDLELKRDRLQEQLSRVEAAKQFESELRQLVSQGEAQRDRHQSQAEQALATLQAVQQTVPLLASASVEAALATIRLGVELNTDLLNALWRILSDLSEQISVSKLQEQLRQIKTQLEAGYQHRAEFAALDSKQAQQTHWQTESAQLQERIDQIAAALAAEPDWLEKRSHFIAELNQLANPKGQAQLLVRDLQQADALSRQYAALKAQSAKLEEAIALLETQLMQFAELEDQIEQQKQLRQTHQPTYLIYMQHRNDANQLAKLQADLHLASEQLAELVTEQSALQVEYEHLTQTYDPQQWQQIQTLYEKTRSEADRLAGGLPQQQKLMAQLDSQLAILDSMAEKRDRAQADLKQKDKVRKFISFARKVYKEAGPRITERYVQNISREADRLFRELLNRPNVALEWTRDYEIMVQEGAHSRRFINLSGGEQMCAALAVRLALLRVLADIDIAFFDEPTTNMDRPRRESLAEAIANIKSFRQLFVISHDDTFEKITENIILVERDPLD</sequence>
<dbReference type="GO" id="GO:0016887">
    <property type="term" value="F:ATP hydrolysis activity"/>
    <property type="evidence" value="ECO:0007669"/>
    <property type="project" value="InterPro"/>
</dbReference>
<comment type="subunit">
    <text evidence="2">Heterodimer of SbcC and SbcD.</text>
</comment>
<comment type="similarity">
    <text evidence="1">Belongs to the SMC family. SbcC subfamily.</text>
</comment>
<feature type="coiled-coil region" evidence="4">
    <location>
        <begin position="185"/>
        <end position="257"/>
    </location>
</feature>
<evidence type="ECO:0000313" key="8">
    <source>
        <dbReference type="Proteomes" id="UP000757435"/>
    </source>
</evidence>
<evidence type="ECO:0000259" key="5">
    <source>
        <dbReference type="Pfam" id="PF02463"/>
    </source>
</evidence>
<accession>A0A951Q8M9</accession>
<evidence type="ECO:0000256" key="1">
    <source>
        <dbReference type="ARBA" id="ARBA00006930"/>
    </source>
</evidence>
<dbReference type="Pfam" id="PF13476">
    <property type="entry name" value="AAA_23"/>
    <property type="match status" value="1"/>
</dbReference>